<dbReference type="CTD" id="6392"/>
<comment type="caution">
    <text evidence="12">Lacks conserved residue(s) required for the propagation of feature annotation.</text>
</comment>
<keyword evidence="7 12" id="KW-1133">Transmembrane helix</keyword>
<dbReference type="GO" id="GO:0006099">
    <property type="term" value="P:tricarboxylic acid cycle"/>
    <property type="evidence" value="ECO:0007669"/>
    <property type="project" value="UniProtKB-KW"/>
</dbReference>
<evidence type="ECO:0000256" key="5">
    <source>
        <dbReference type="ARBA" id="ARBA00022792"/>
    </source>
</evidence>
<dbReference type="InterPro" id="IPR034804">
    <property type="entry name" value="SQR/QFR_C/D"/>
</dbReference>
<dbReference type="Proteomes" id="UP000515158">
    <property type="component" value="Unplaced"/>
</dbReference>
<dbReference type="FunCoup" id="A0A6P8ZW38">
    <property type="interactions" value="778"/>
</dbReference>
<keyword evidence="6 12" id="KW-0809">Transit peptide</keyword>
<evidence type="ECO:0000256" key="8">
    <source>
        <dbReference type="ARBA" id="ARBA00023128"/>
    </source>
</evidence>
<dbReference type="OrthoDB" id="18577at2759"/>
<accession>A0A6P8ZW38</accession>
<dbReference type="Gene3D" id="1.20.1300.10">
    <property type="entry name" value="Fumarate reductase/succinate dehydrogenase, transmembrane subunit"/>
    <property type="match status" value="1"/>
</dbReference>
<comment type="function">
    <text evidence="12">Membrane-anchoring subunit of succinate dehydrogenase (SDH) that is involved in complex II of the mitochondrial electron transport chain and is responsible for transferring electrons from succinate to ubiquinone (coenzyme Q).</text>
</comment>
<keyword evidence="12" id="KW-0816">Tricarboxylic acid cycle</keyword>
<evidence type="ECO:0000256" key="9">
    <source>
        <dbReference type="ARBA" id="ARBA00023136"/>
    </source>
</evidence>
<keyword evidence="4 12" id="KW-0812">Transmembrane</keyword>
<dbReference type="GO" id="GO:0006121">
    <property type="term" value="P:mitochondrial electron transport, succinate to ubiquinone"/>
    <property type="evidence" value="ECO:0007669"/>
    <property type="project" value="TreeGrafter"/>
</dbReference>
<evidence type="ECO:0000256" key="6">
    <source>
        <dbReference type="ARBA" id="ARBA00022946"/>
    </source>
</evidence>
<dbReference type="RefSeq" id="XP_034249583.1">
    <property type="nucleotide sequence ID" value="XM_034393692.1"/>
</dbReference>
<dbReference type="InParanoid" id="A0A6P8ZW38"/>
<evidence type="ECO:0000256" key="7">
    <source>
        <dbReference type="ARBA" id="ARBA00022989"/>
    </source>
</evidence>
<dbReference type="AlphaFoldDB" id="A0A6P8ZW38"/>
<dbReference type="GeneID" id="117650331"/>
<dbReference type="KEGG" id="tpal:117650331"/>
<evidence type="ECO:0000256" key="1">
    <source>
        <dbReference type="ARBA" id="ARBA00004448"/>
    </source>
</evidence>
<dbReference type="InterPro" id="IPR007992">
    <property type="entry name" value="CybS"/>
</dbReference>
<dbReference type="GO" id="GO:0048039">
    <property type="term" value="F:ubiquinone binding"/>
    <property type="evidence" value="ECO:0007669"/>
    <property type="project" value="TreeGrafter"/>
</dbReference>
<dbReference type="GO" id="GO:0046872">
    <property type="term" value="F:metal ion binding"/>
    <property type="evidence" value="ECO:0007669"/>
    <property type="project" value="UniProtKB-KW"/>
</dbReference>
<organism evidence="14">
    <name type="scientific">Thrips palmi</name>
    <name type="common">Melon thrips</name>
    <dbReference type="NCBI Taxonomy" id="161013"/>
    <lineage>
        <taxon>Eukaryota</taxon>
        <taxon>Metazoa</taxon>
        <taxon>Ecdysozoa</taxon>
        <taxon>Arthropoda</taxon>
        <taxon>Hexapoda</taxon>
        <taxon>Insecta</taxon>
        <taxon>Pterygota</taxon>
        <taxon>Neoptera</taxon>
        <taxon>Paraneoptera</taxon>
        <taxon>Thysanoptera</taxon>
        <taxon>Terebrantia</taxon>
        <taxon>Thripoidea</taxon>
        <taxon>Thripidae</taxon>
        <taxon>Thrips</taxon>
    </lineage>
</organism>
<evidence type="ECO:0000256" key="10">
    <source>
        <dbReference type="PIRSR" id="PIRSR607992-1"/>
    </source>
</evidence>
<keyword evidence="3 12" id="KW-0813">Transport</keyword>
<dbReference type="PANTHER" id="PTHR13337">
    <property type="entry name" value="SUCCINATE DEHYDROGENASE"/>
    <property type="match status" value="1"/>
</dbReference>
<evidence type="ECO:0000256" key="12">
    <source>
        <dbReference type="RuleBase" id="RU364031"/>
    </source>
</evidence>
<evidence type="ECO:0000313" key="13">
    <source>
        <dbReference type="Proteomes" id="UP000515158"/>
    </source>
</evidence>
<keyword evidence="11" id="KW-0408">Iron</keyword>
<evidence type="ECO:0000256" key="2">
    <source>
        <dbReference type="ARBA" id="ARBA00007294"/>
    </source>
</evidence>
<evidence type="ECO:0000256" key="4">
    <source>
        <dbReference type="ARBA" id="ARBA00022692"/>
    </source>
</evidence>
<keyword evidence="12" id="KW-0349">Heme</keyword>
<keyword evidence="8 12" id="KW-0496">Mitochondrion</keyword>
<reference evidence="14" key="1">
    <citation type="submission" date="2025-08" db="UniProtKB">
        <authorList>
            <consortium name="RefSeq"/>
        </authorList>
    </citation>
    <scope>IDENTIFICATION</scope>
    <source>
        <tissue evidence="14">Total insect</tissue>
    </source>
</reference>
<dbReference type="PANTHER" id="PTHR13337:SF2">
    <property type="entry name" value="SUCCINATE DEHYDROGENASE [UBIQUINONE] CYTOCHROME B SMALL SUBUNIT, MITOCHONDRIAL"/>
    <property type="match status" value="1"/>
</dbReference>
<keyword evidence="9 12" id="KW-0472">Membrane</keyword>
<comment type="subcellular location">
    <subcellularLocation>
        <location evidence="1 12">Mitochondrion inner membrane</location>
        <topology evidence="1 12">Multi-pass membrane protein</topology>
    </subcellularLocation>
</comment>
<keyword evidence="12" id="KW-0249">Electron transport</keyword>
<comment type="similarity">
    <text evidence="2 12">Belongs to the CybS family.</text>
</comment>
<feature type="transmembrane region" description="Helical" evidence="12">
    <location>
        <begin position="146"/>
        <end position="167"/>
    </location>
</feature>
<keyword evidence="13" id="KW-1185">Reference proteome</keyword>
<keyword evidence="11 12" id="KW-0479">Metal-binding</keyword>
<feature type="binding site" evidence="10">
    <location>
        <position position="133"/>
    </location>
    <ligand>
        <name>a ubiquinone</name>
        <dbReference type="ChEBI" id="CHEBI:16389"/>
        <note>ligand shared with IP/SDHB</note>
    </ligand>
</feature>
<feature type="binding site" description="axial binding residue" evidence="11">
    <location>
        <position position="121"/>
    </location>
    <ligand>
        <name>heme b</name>
        <dbReference type="ChEBI" id="CHEBI:60344"/>
        <note>ligand shared with SDHC</note>
    </ligand>
    <ligandPart>
        <name>Fe</name>
        <dbReference type="ChEBI" id="CHEBI:18248"/>
    </ligandPart>
</feature>
<dbReference type="CDD" id="cd03496">
    <property type="entry name" value="SQR_TypeC_CybS"/>
    <property type="match status" value="1"/>
</dbReference>
<gene>
    <name evidence="14" type="primary">LOC117650331</name>
</gene>
<proteinExistence type="inferred from homology"/>
<protein>
    <recommendedName>
        <fullName evidence="12">Succinate dehydrogenase [ubiquinone] cytochrome b small subunit</fullName>
    </recommendedName>
</protein>
<name>A0A6P8ZW38_THRPL</name>
<dbReference type="GO" id="GO:0020037">
    <property type="term" value="F:heme binding"/>
    <property type="evidence" value="ECO:0007669"/>
    <property type="project" value="TreeGrafter"/>
</dbReference>
<dbReference type="GO" id="GO:0005743">
    <property type="term" value="C:mitochondrial inner membrane"/>
    <property type="evidence" value="ECO:0007669"/>
    <property type="project" value="UniProtKB-SubCell"/>
</dbReference>
<evidence type="ECO:0000313" key="14">
    <source>
        <dbReference type="RefSeq" id="XP_034249583.1"/>
    </source>
</evidence>
<evidence type="ECO:0000256" key="3">
    <source>
        <dbReference type="ARBA" id="ARBA00022448"/>
    </source>
</evidence>
<keyword evidence="5 12" id="KW-0999">Mitochondrion inner membrane</keyword>
<sequence>MAFVSLLRSSACRGMAGQVQVLSNASRLSAGSSSSLILLKSAVKPQAGLSGVSRQQLGRTNQVQFFSVSPKSYSAGAGHSHSNLWTIERALSAALIVIIPAALASPNKLLDTIAAVSLVMHCHWGVEANVVDYIRPIIFGKTIPKIALAGVYVLSIVTMAGLLQLIYNDIGFANTVKKIWRM</sequence>
<dbReference type="Pfam" id="PF05328">
    <property type="entry name" value="CybS"/>
    <property type="match status" value="1"/>
</dbReference>
<evidence type="ECO:0000256" key="11">
    <source>
        <dbReference type="PIRSR" id="PIRSR607992-2"/>
    </source>
</evidence>